<dbReference type="InterPro" id="IPR050346">
    <property type="entry name" value="FMO-like"/>
</dbReference>
<dbReference type="FunFam" id="3.50.50.60:FF:000159">
    <property type="entry name" value="Dimethylaniline monooxygenase [N-oxide-forming]"/>
    <property type="match status" value="1"/>
</dbReference>
<dbReference type="EC" id="1.14.13.148" evidence="14"/>
<evidence type="ECO:0000313" key="24">
    <source>
        <dbReference type="Proteomes" id="UP000194236"/>
    </source>
</evidence>
<dbReference type="GO" id="GO:0050660">
    <property type="term" value="F:flavin adenine dinucleotide binding"/>
    <property type="evidence" value="ECO:0007669"/>
    <property type="project" value="InterPro"/>
</dbReference>
<evidence type="ECO:0000256" key="4">
    <source>
        <dbReference type="ARBA" id="ARBA00022630"/>
    </source>
</evidence>
<keyword evidence="6" id="KW-0256">Endoplasmic reticulum</keyword>
<accession>A0A1Y3AUJ1</accession>
<evidence type="ECO:0000256" key="11">
    <source>
        <dbReference type="ARBA" id="ARBA00023033"/>
    </source>
</evidence>
<evidence type="ECO:0000256" key="1">
    <source>
        <dbReference type="ARBA" id="ARBA00001974"/>
    </source>
</evidence>
<keyword evidence="10" id="KW-0560">Oxidoreductase</keyword>
<comment type="subcellular location">
    <subcellularLocation>
        <location evidence="2">Endoplasmic reticulum membrane</location>
        <topology evidence="2">Single-pass membrane protein</topology>
    </subcellularLocation>
</comment>
<evidence type="ECO:0000313" key="23">
    <source>
        <dbReference type="EMBL" id="OTF71448.1"/>
    </source>
</evidence>
<keyword evidence="9" id="KW-1133">Transmembrane helix</keyword>
<dbReference type="InterPro" id="IPR020946">
    <property type="entry name" value="Flavin_mOase-like"/>
</dbReference>
<keyword evidence="7" id="KW-0274">FAD</keyword>
<dbReference type="InterPro" id="IPR000960">
    <property type="entry name" value="Flavin_mOase"/>
</dbReference>
<evidence type="ECO:0000256" key="12">
    <source>
        <dbReference type="ARBA" id="ARBA00023136"/>
    </source>
</evidence>
<dbReference type="Proteomes" id="UP000194236">
    <property type="component" value="Unassembled WGS sequence"/>
</dbReference>
<comment type="cofactor">
    <cofactor evidence="1">
        <name>FAD</name>
        <dbReference type="ChEBI" id="CHEBI:57692"/>
    </cofactor>
</comment>
<dbReference type="Pfam" id="PF00743">
    <property type="entry name" value="FMO-like"/>
    <property type="match status" value="1"/>
</dbReference>
<keyword evidence="8" id="KW-0521">NADP</keyword>
<keyword evidence="12" id="KW-0472">Membrane</keyword>
<evidence type="ECO:0000256" key="20">
    <source>
        <dbReference type="ARBA" id="ARBA00048041"/>
    </source>
</evidence>
<dbReference type="GO" id="GO:0050661">
    <property type="term" value="F:NADP binding"/>
    <property type="evidence" value="ECO:0007669"/>
    <property type="project" value="InterPro"/>
</dbReference>
<reference evidence="23 24" key="1">
    <citation type="submission" date="2017-03" db="EMBL/GenBank/DDBJ databases">
        <title>Genome Survey of Euroglyphus maynei.</title>
        <authorList>
            <person name="Arlian L.G."/>
            <person name="Morgan M.S."/>
            <person name="Rider S.D."/>
        </authorList>
    </citation>
    <scope>NUCLEOTIDE SEQUENCE [LARGE SCALE GENOMIC DNA]</scope>
    <source>
        <strain evidence="23">Arlian Lab</strain>
        <tissue evidence="23">Whole body</tissue>
    </source>
</reference>
<feature type="non-terminal residue" evidence="23">
    <location>
        <position position="212"/>
    </location>
</feature>
<comment type="catalytic activity">
    <reaction evidence="19">
        <text>hypotaurine + NADH + O2 + H(+) = taurine + NAD(+) + H2O</text>
        <dbReference type="Rhea" id="RHEA:74111"/>
        <dbReference type="ChEBI" id="CHEBI:15377"/>
        <dbReference type="ChEBI" id="CHEBI:15378"/>
        <dbReference type="ChEBI" id="CHEBI:15379"/>
        <dbReference type="ChEBI" id="CHEBI:57540"/>
        <dbReference type="ChEBI" id="CHEBI:57853"/>
        <dbReference type="ChEBI" id="CHEBI:57945"/>
        <dbReference type="ChEBI" id="CHEBI:507393"/>
        <dbReference type="EC" id="1.14.13.8"/>
    </reaction>
    <physiologicalReaction direction="left-to-right" evidence="19">
        <dbReference type="Rhea" id="RHEA:74112"/>
    </physiologicalReaction>
</comment>
<evidence type="ECO:0000256" key="5">
    <source>
        <dbReference type="ARBA" id="ARBA00022692"/>
    </source>
</evidence>
<keyword evidence="5" id="KW-0812">Transmembrane</keyword>
<keyword evidence="11" id="KW-0503">Monooxygenase</keyword>
<evidence type="ECO:0000256" key="13">
    <source>
        <dbReference type="ARBA" id="ARBA00029725"/>
    </source>
</evidence>
<evidence type="ECO:0000256" key="7">
    <source>
        <dbReference type="ARBA" id="ARBA00022827"/>
    </source>
</evidence>
<comment type="function">
    <text evidence="18">Broad spectrum monooxygenase that catalyzes the oxygenation of a wide variety of nitrogen- and sulfur-containing compounds including xenobiotics. Catalyzes the S-oxygenation of hypotaurine to produce taurine, an organic osmolyte involved in cell volume regulation as well as a variety of cytoprotective and developmental processes. In vitro, catalyzes the N-oxygenation of trimethylamine (TMA) to produce trimethylamine N-oxide (TMAO) and could therefore participate to the detoxification of this compound that is generated by the action of gut microbiota from dietary precursors such as choline, choline containing compounds, betaine or L-carnitine.</text>
</comment>
<evidence type="ECO:0000256" key="2">
    <source>
        <dbReference type="ARBA" id="ARBA00004389"/>
    </source>
</evidence>
<dbReference type="SUPFAM" id="SSF51905">
    <property type="entry name" value="FAD/NAD(P)-binding domain"/>
    <property type="match status" value="1"/>
</dbReference>
<dbReference type="PANTHER" id="PTHR23023">
    <property type="entry name" value="DIMETHYLANILINE MONOOXYGENASE"/>
    <property type="match status" value="1"/>
</dbReference>
<keyword evidence="4" id="KW-0285">Flavoprotein</keyword>
<comment type="catalytic activity">
    <reaction evidence="20">
        <text>hypotaurine + NADPH + O2 + H(+) = taurine + NADP(+) + H2O</text>
        <dbReference type="Rhea" id="RHEA:69819"/>
        <dbReference type="ChEBI" id="CHEBI:15377"/>
        <dbReference type="ChEBI" id="CHEBI:15378"/>
        <dbReference type="ChEBI" id="CHEBI:15379"/>
        <dbReference type="ChEBI" id="CHEBI:57783"/>
        <dbReference type="ChEBI" id="CHEBI:57853"/>
        <dbReference type="ChEBI" id="CHEBI:58349"/>
        <dbReference type="ChEBI" id="CHEBI:507393"/>
        <dbReference type="EC" id="1.14.13.8"/>
    </reaction>
    <physiologicalReaction direction="left-to-right" evidence="20">
        <dbReference type="Rhea" id="RHEA:69820"/>
    </physiologicalReaction>
</comment>
<evidence type="ECO:0000256" key="19">
    <source>
        <dbReference type="ARBA" id="ARBA00047338"/>
    </source>
</evidence>
<organism evidence="23 24">
    <name type="scientific">Euroglyphus maynei</name>
    <name type="common">Mayne's house dust mite</name>
    <dbReference type="NCBI Taxonomy" id="6958"/>
    <lineage>
        <taxon>Eukaryota</taxon>
        <taxon>Metazoa</taxon>
        <taxon>Ecdysozoa</taxon>
        <taxon>Arthropoda</taxon>
        <taxon>Chelicerata</taxon>
        <taxon>Arachnida</taxon>
        <taxon>Acari</taxon>
        <taxon>Acariformes</taxon>
        <taxon>Sarcoptiformes</taxon>
        <taxon>Astigmata</taxon>
        <taxon>Psoroptidia</taxon>
        <taxon>Analgoidea</taxon>
        <taxon>Pyroglyphidae</taxon>
        <taxon>Pyroglyphinae</taxon>
        <taxon>Euroglyphus</taxon>
    </lineage>
</organism>
<evidence type="ECO:0000256" key="17">
    <source>
        <dbReference type="ARBA" id="ARBA00034561"/>
    </source>
</evidence>
<dbReference type="EMBL" id="MUJZ01061034">
    <property type="protein sequence ID" value="OTF71448.1"/>
    <property type="molecule type" value="Genomic_DNA"/>
</dbReference>
<dbReference type="GO" id="GO:0034899">
    <property type="term" value="F:trimethylamine monooxygenase activity"/>
    <property type="evidence" value="ECO:0007669"/>
    <property type="project" value="UniProtKB-EC"/>
</dbReference>
<evidence type="ECO:0000256" key="8">
    <source>
        <dbReference type="ARBA" id="ARBA00022857"/>
    </source>
</evidence>
<dbReference type="InterPro" id="IPR036188">
    <property type="entry name" value="FAD/NAD-bd_sf"/>
</dbReference>
<dbReference type="PRINTS" id="PR00370">
    <property type="entry name" value="FMOXYGENASE"/>
</dbReference>
<name>A0A1Y3AUJ1_EURMA</name>
<evidence type="ECO:0000256" key="15">
    <source>
        <dbReference type="ARBA" id="ARBA00034536"/>
    </source>
</evidence>
<proteinExistence type="inferred from homology"/>
<evidence type="ECO:0000256" key="9">
    <source>
        <dbReference type="ARBA" id="ARBA00022989"/>
    </source>
</evidence>
<protein>
    <recommendedName>
        <fullName evidence="15">Flavin-containing monooxygenase 1</fullName>
        <ecNumber evidence="14">1.14.13.148</ecNumber>
    </recommendedName>
    <alternativeName>
        <fullName evidence="17">Dimethylaniline monooxygenase [N-oxide-forming] 1</fullName>
    </alternativeName>
    <alternativeName>
        <fullName evidence="13">Dimethylaniline oxidase 1</fullName>
    </alternativeName>
    <alternativeName>
        <fullName evidence="16">Trimethylamine monooxygenase</fullName>
    </alternativeName>
</protein>
<dbReference type="Gene3D" id="3.50.50.60">
    <property type="entry name" value="FAD/NAD(P)-binding domain"/>
    <property type="match status" value="1"/>
</dbReference>
<evidence type="ECO:0000256" key="14">
    <source>
        <dbReference type="ARBA" id="ARBA00034528"/>
    </source>
</evidence>
<evidence type="ECO:0000256" key="18">
    <source>
        <dbReference type="ARBA" id="ARBA00045957"/>
    </source>
</evidence>
<comment type="catalytic activity">
    <reaction evidence="21">
        <text>trimethylamine + NADPH + O2 = trimethylamine N-oxide + NADP(+) + H2O</text>
        <dbReference type="Rhea" id="RHEA:31979"/>
        <dbReference type="ChEBI" id="CHEBI:15377"/>
        <dbReference type="ChEBI" id="CHEBI:15379"/>
        <dbReference type="ChEBI" id="CHEBI:15724"/>
        <dbReference type="ChEBI" id="CHEBI:57783"/>
        <dbReference type="ChEBI" id="CHEBI:58349"/>
        <dbReference type="ChEBI" id="CHEBI:58389"/>
        <dbReference type="EC" id="1.14.13.148"/>
    </reaction>
    <physiologicalReaction direction="left-to-right" evidence="21">
        <dbReference type="Rhea" id="RHEA:31980"/>
    </physiologicalReaction>
</comment>
<comment type="similarity">
    <text evidence="3">Belongs to the FMO family.</text>
</comment>
<evidence type="ECO:0000256" key="16">
    <source>
        <dbReference type="ARBA" id="ARBA00034554"/>
    </source>
</evidence>
<gene>
    <name evidence="23" type="ORF">BLA29_008383</name>
</gene>
<dbReference type="GO" id="GO:0005789">
    <property type="term" value="C:endoplasmic reticulum membrane"/>
    <property type="evidence" value="ECO:0007669"/>
    <property type="project" value="UniProtKB-SubCell"/>
</dbReference>
<dbReference type="AlphaFoldDB" id="A0A1Y3AUJ1"/>
<sequence length="212" mass="23811">MSGKRIAIIGAGATGMTSVKACLEQGLQPIVFEKTNYTGGLWRYKENVDENGIASVMKSTIINSSKEMSAFSDFPPPDDYPNYMHNTKMVAYFDMYAEQFNFIKYVRFRHEVLSLELADDYEETGRWKIRARNLDTNEIFEDIYDGVMVCTGHHGTISMPTFPGQERFKGRIVHTHSLKHSKGFDDENIVVVGIGNSGGDAAVELSYVAKQV</sequence>
<comment type="catalytic activity">
    <reaction evidence="22">
        <text>N,N-dimethylaniline + NADPH + O2 + H(+) = N,N-dimethylaniline N-oxide + NADP(+) + H2O</text>
        <dbReference type="Rhea" id="RHEA:24468"/>
        <dbReference type="ChEBI" id="CHEBI:15377"/>
        <dbReference type="ChEBI" id="CHEBI:15378"/>
        <dbReference type="ChEBI" id="CHEBI:15379"/>
        <dbReference type="ChEBI" id="CHEBI:16269"/>
        <dbReference type="ChEBI" id="CHEBI:17735"/>
        <dbReference type="ChEBI" id="CHEBI:57783"/>
        <dbReference type="ChEBI" id="CHEBI:58349"/>
        <dbReference type="EC" id="1.14.13.8"/>
    </reaction>
    <physiologicalReaction direction="left-to-right" evidence="22">
        <dbReference type="Rhea" id="RHEA:24469"/>
    </physiologicalReaction>
</comment>
<evidence type="ECO:0000256" key="6">
    <source>
        <dbReference type="ARBA" id="ARBA00022824"/>
    </source>
</evidence>
<dbReference type="GO" id="GO:0004499">
    <property type="term" value="F:N,N-dimethylaniline monooxygenase activity"/>
    <property type="evidence" value="ECO:0007669"/>
    <property type="project" value="InterPro"/>
</dbReference>
<evidence type="ECO:0000256" key="10">
    <source>
        <dbReference type="ARBA" id="ARBA00023002"/>
    </source>
</evidence>
<evidence type="ECO:0000256" key="21">
    <source>
        <dbReference type="ARBA" id="ARBA00048088"/>
    </source>
</evidence>
<comment type="caution">
    <text evidence="23">The sequence shown here is derived from an EMBL/GenBank/DDBJ whole genome shotgun (WGS) entry which is preliminary data.</text>
</comment>
<evidence type="ECO:0000256" key="3">
    <source>
        <dbReference type="ARBA" id="ARBA00009183"/>
    </source>
</evidence>
<dbReference type="OrthoDB" id="6428144at2759"/>
<evidence type="ECO:0000256" key="22">
    <source>
        <dbReference type="ARBA" id="ARBA00049443"/>
    </source>
</evidence>
<keyword evidence="24" id="KW-1185">Reference proteome</keyword>